<dbReference type="Proteomes" id="UP000807769">
    <property type="component" value="Unassembled WGS sequence"/>
</dbReference>
<evidence type="ECO:0000256" key="1">
    <source>
        <dbReference type="SAM" id="MobiDB-lite"/>
    </source>
</evidence>
<keyword evidence="3" id="KW-1185">Reference proteome</keyword>
<evidence type="ECO:0000313" key="2">
    <source>
        <dbReference type="EMBL" id="KAG1801240.1"/>
    </source>
</evidence>
<evidence type="ECO:0000313" key="3">
    <source>
        <dbReference type="Proteomes" id="UP000807769"/>
    </source>
</evidence>
<reference evidence="2" key="1">
    <citation type="journal article" date="2020" name="New Phytol.">
        <title>Comparative genomics reveals dynamic genome evolution in host specialist ectomycorrhizal fungi.</title>
        <authorList>
            <person name="Lofgren L.A."/>
            <person name="Nguyen N.H."/>
            <person name="Vilgalys R."/>
            <person name="Ruytinx J."/>
            <person name="Liao H.L."/>
            <person name="Branco S."/>
            <person name="Kuo A."/>
            <person name="LaButti K."/>
            <person name="Lipzen A."/>
            <person name="Andreopoulos W."/>
            <person name="Pangilinan J."/>
            <person name="Riley R."/>
            <person name="Hundley H."/>
            <person name="Na H."/>
            <person name="Barry K."/>
            <person name="Grigoriev I.V."/>
            <person name="Stajich J.E."/>
            <person name="Kennedy P.G."/>
        </authorList>
    </citation>
    <scope>NUCLEOTIDE SEQUENCE</scope>
    <source>
        <strain evidence="2">MN1</strain>
    </source>
</reference>
<dbReference type="EMBL" id="JABBWG010000096">
    <property type="protein sequence ID" value="KAG1801240.1"/>
    <property type="molecule type" value="Genomic_DNA"/>
</dbReference>
<protein>
    <submittedName>
        <fullName evidence="2">Uncharacterized protein</fullName>
    </submittedName>
</protein>
<proteinExistence type="predicted"/>
<feature type="region of interest" description="Disordered" evidence="1">
    <location>
        <begin position="181"/>
        <end position="211"/>
    </location>
</feature>
<accession>A0A9P7J3D8</accession>
<gene>
    <name evidence="2" type="ORF">BJ212DRAFT_1487698</name>
</gene>
<dbReference type="OrthoDB" id="5584477at2759"/>
<comment type="caution">
    <text evidence="2">The sequence shown here is derived from an EMBL/GenBank/DDBJ whole genome shotgun (WGS) entry which is preliminary data.</text>
</comment>
<organism evidence="2 3">
    <name type="scientific">Suillus subaureus</name>
    <dbReference type="NCBI Taxonomy" id="48587"/>
    <lineage>
        <taxon>Eukaryota</taxon>
        <taxon>Fungi</taxon>
        <taxon>Dikarya</taxon>
        <taxon>Basidiomycota</taxon>
        <taxon>Agaricomycotina</taxon>
        <taxon>Agaricomycetes</taxon>
        <taxon>Agaricomycetidae</taxon>
        <taxon>Boletales</taxon>
        <taxon>Suillineae</taxon>
        <taxon>Suillaceae</taxon>
        <taxon>Suillus</taxon>
    </lineage>
</organism>
<dbReference type="RefSeq" id="XP_041186053.1">
    <property type="nucleotide sequence ID" value="XM_041341308.1"/>
</dbReference>
<dbReference type="GeneID" id="64635324"/>
<sequence>MCEQPWWQSILFLSFSKSYHKLCVHLYNHSGGLVSPTFNIDRDADVYLQILGAVVFGSPKCLGYDQTIVFYVTPSTCASSSHRTAVPHKAITCDGAQDNVIVGEANLIPNSEEGISKEKSKIGPNIIEASCPSSSDCNHSVAGHTDDSGYVTHTMESCEVQEHESYLEGPSHLDPVFTSMGILPSETHPDEDKQDVPTSLFPPPPSNKDPISKIRIREKIYDILQILFYN</sequence>
<dbReference type="AlphaFoldDB" id="A0A9P7J3D8"/>
<name>A0A9P7J3D8_9AGAM</name>